<comment type="caution">
    <text evidence="1">The sequence shown here is derived from an EMBL/GenBank/DDBJ whole genome shotgun (WGS) entry which is preliminary data.</text>
</comment>
<evidence type="ECO:0008006" key="3">
    <source>
        <dbReference type="Google" id="ProtNLM"/>
    </source>
</evidence>
<dbReference type="EMBL" id="JBHLWQ010000192">
    <property type="protein sequence ID" value="MFC0202508.1"/>
    <property type="molecule type" value="Genomic_DNA"/>
</dbReference>
<gene>
    <name evidence="1" type="ORF">ACFFIZ_19900</name>
</gene>
<evidence type="ECO:0000313" key="1">
    <source>
        <dbReference type="EMBL" id="MFC0202508.1"/>
    </source>
</evidence>
<evidence type="ECO:0000313" key="2">
    <source>
        <dbReference type="Proteomes" id="UP001589795"/>
    </source>
</evidence>
<keyword evidence="2" id="KW-1185">Reference proteome</keyword>
<reference evidence="1 2" key="1">
    <citation type="submission" date="2024-09" db="EMBL/GenBank/DDBJ databases">
        <authorList>
            <person name="Sun Q."/>
            <person name="Mori K."/>
        </authorList>
    </citation>
    <scope>NUCLEOTIDE SEQUENCE [LARGE SCALE GENOMIC DNA]</scope>
    <source>
        <strain evidence="1 2">CCM 7904</strain>
    </source>
</reference>
<proteinExistence type="predicted"/>
<name>A0ABV6CU34_9RHOB</name>
<dbReference type="RefSeq" id="WP_265507065.1">
    <property type="nucleotide sequence ID" value="NZ_JAOTBE010000023.1"/>
</dbReference>
<protein>
    <recommendedName>
        <fullName evidence="3">Squalene/phytoene synthase</fullName>
    </recommendedName>
</protein>
<accession>A0ABV6CU34</accession>
<dbReference type="Proteomes" id="UP001589795">
    <property type="component" value="Unassembled WGS sequence"/>
</dbReference>
<sequence>MDGSLNQLMRLLANRGTEWLRQKILELPADCPIDHPGIGLLARAGRIAAILTGLRGRISPLEVIVQRRLTPALVRAGAARVIAGDRAEAMVDLMLAGALVARSDPLWQLAIEELSDDDTLPLAFRLALSDDPDLMHQVEASLTRPLLPCNGAHVIRITEQVMQLFQHGARRPRLGARTGRVIYDQFMDMAKHSRRTNCVQSQAGLAVCLCLLDPDHDLSGMLPDMIQLQRPDGSFPPRLGFSDRDQGFADAALPTLAVVLALHMAVYRRWRGARPVWLSSRPLQQALKEAARAVSRLAGPAAPADAAILLTCATGENWLLRLSPPRPSSAEIPHLAALCFRDAIAARHLRQWLNGGAEMPAATPHGRWLQGRLVMLTKPPDALLALWQRAAIACDEDGFMTCVRLASYHHDIPQTASMRRMTRRLAANALVGCHTASLTDATAHLGRLVLLARLSPQPAITAMAA</sequence>
<organism evidence="1 2">
    <name type="scientific">Paracoccus rhizosphaerae</name>
    <dbReference type="NCBI Taxonomy" id="1133347"/>
    <lineage>
        <taxon>Bacteria</taxon>
        <taxon>Pseudomonadati</taxon>
        <taxon>Pseudomonadota</taxon>
        <taxon>Alphaproteobacteria</taxon>
        <taxon>Rhodobacterales</taxon>
        <taxon>Paracoccaceae</taxon>
        <taxon>Paracoccus</taxon>
    </lineage>
</organism>